<evidence type="ECO:0000313" key="3">
    <source>
        <dbReference type="EMBL" id="KFB75541.1"/>
    </source>
</evidence>
<keyword evidence="4" id="KW-1185">Reference proteome</keyword>
<feature type="compositionally biased region" description="Pro residues" evidence="1">
    <location>
        <begin position="107"/>
        <end position="123"/>
    </location>
</feature>
<protein>
    <recommendedName>
        <fullName evidence="5">Secretion system X translation initiation factor</fullName>
    </recommendedName>
</protein>
<keyword evidence="2" id="KW-0732">Signal</keyword>
<dbReference type="Proteomes" id="UP000021315">
    <property type="component" value="Unassembled WGS sequence"/>
</dbReference>
<name>A0A080M386_9PROT</name>
<dbReference type="AlphaFoldDB" id="A0A080M386"/>
<evidence type="ECO:0000256" key="1">
    <source>
        <dbReference type="SAM" id="MobiDB-lite"/>
    </source>
</evidence>
<evidence type="ECO:0000313" key="4">
    <source>
        <dbReference type="Proteomes" id="UP000021315"/>
    </source>
</evidence>
<feature type="compositionally biased region" description="Low complexity" evidence="1">
    <location>
        <begin position="37"/>
        <end position="64"/>
    </location>
</feature>
<feature type="signal peptide" evidence="2">
    <location>
        <begin position="1"/>
        <end position="21"/>
    </location>
</feature>
<proteinExistence type="predicted"/>
<sequence length="192" mass="20470">MNRRRSILWLLLVAAAWLALFGDKTPVDAPSGEVVQAAAPRTGGRPGAGASSPASDAGRPAGSAAEKKTSTRLEVAALIARAQLIPAVAEEQASREPRDLFPSLSWLPPPPIPEKPAKPPPPTAPPLPFVYLGKKLEAGQWEAYLGRGEEVFIVREGMTLTGLYRVQEIRPPTLTLLYLPLQQSQTIPIGGS</sequence>
<feature type="chain" id="PRO_5001750981" description="Secretion system X translation initiation factor" evidence="2">
    <location>
        <begin position="22"/>
        <end position="192"/>
    </location>
</feature>
<evidence type="ECO:0008006" key="5">
    <source>
        <dbReference type="Google" id="ProtNLM"/>
    </source>
</evidence>
<comment type="caution">
    <text evidence="3">The sequence shown here is derived from an EMBL/GenBank/DDBJ whole genome shotgun (WGS) entry which is preliminary data.</text>
</comment>
<gene>
    <name evidence="3" type="ORF">AW06_003373</name>
</gene>
<dbReference type="EMBL" id="JDST02000082">
    <property type="protein sequence ID" value="KFB75541.1"/>
    <property type="molecule type" value="Genomic_DNA"/>
</dbReference>
<reference evidence="3" key="1">
    <citation type="submission" date="2014-02" db="EMBL/GenBank/DDBJ databases">
        <title>Expanding our view of genomic diversity in Candidatus Accumulibacter clades.</title>
        <authorList>
            <person name="Skennerton C.T."/>
            <person name="Barr J.J."/>
            <person name="Slater F.R."/>
            <person name="Bond P.L."/>
            <person name="Tyson G.W."/>
        </authorList>
    </citation>
    <scope>NUCLEOTIDE SEQUENCE [LARGE SCALE GENOMIC DNA]</scope>
</reference>
<evidence type="ECO:0000256" key="2">
    <source>
        <dbReference type="SAM" id="SignalP"/>
    </source>
</evidence>
<organism evidence="3 4">
    <name type="scientific">Candidatus Accumulibacter cognatus</name>
    <dbReference type="NCBI Taxonomy" id="2954383"/>
    <lineage>
        <taxon>Bacteria</taxon>
        <taxon>Pseudomonadati</taxon>
        <taxon>Pseudomonadota</taxon>
        <taxon>Betaproteobacteria</taxon>
        <taxon>Candidatus Accumulibacter</taxon>
    </lineage>
</organism>
<dbReference type="RefSeq" id="WP_034951658.1">
    <property type="nucleotide sequence ID" value="NZ_JDST02000082.1"/>
</dbReference>
<dbReference type="STRING" id="1453999.AW06_003373"/>
<feature type="region of interest" description="Disordered" evidence="1">
    <location>
        <begin position="100"/>
        <end position="123"/>
    </location>
</feature>
<accession>A0A080M386</accession>
<feature type="region of interest" description="Disordered" evidence="1">
    <location>
        <begin position="35"/>
        <end position="69"/>
    </location>
</feature>